<feature type="repeat" description="TPR" evidence="19">
    <location>
        <begin position="436"/>
        <end position="469"/>
    </location>
</feature>
<evidence type="ECO:0000256" key="3">
    <source>
        <dbReference type="ARBA" id="ARBA00005348"/>
    </source>
</evidence>
<dbReference type="Gene3D" id="1.25.40.10">
    <property type="entry name" value="Tetratricopeptide repeat domain"/>
    <property type="match status" value="1"/>
</dbReference>
<dbReference type="PANTHER" id="PTHR10130">
    <property type="entry name" value="PEROXISOMAL TARGETING SIGNAL 1 RECEPTOR PEX5"/>
    <property type="match status" value="1"/>
</dbReference>
<evidence type="ECO:0000256" key="14">
    <source>
        <dbReference type="ARBA" id="ARBA00023140"/>
    </source>
</evidence>
<protein>
    <recommendedName>
        <fullName evidence="4">Peroxisomal targeting signal 1 receptor</fullName>
    </recommendedName>
    <alternativeName>
        <fullName evidence="15">PTS1-BP</fullName>
    </alternativeName>
    <alternativeName>
        <fullName evidence="16">Peroxin-5</fullName>
    </alternativeName>
</protein>
<evidence type="ECO:0000256" key="7">
    <source>
        <dbReference type="ARBA" id="ARBA00022499"/>
    </source>
</evidence>
<evidence type="ECO:0000256" key="4">
    <source>
        <dbReference type="ARBA" id="ARBA00018416"/>
    </source>
</evidence>
<dbReference type="FunFam" id="1.25.40.10:FF:000034">
    <property type="entry name" value="Peroxisomal biogenesis factor 5 isoform 1"/>
    <property type="match status" value="1"/>
</dbReference>
<proteinExistence type="inferred from homology"/>
<keyword evidence="20" id="KW-0675">Receptor</keyword>
<evidence type="ECO:0000256" key="18">
    <source>
        <dbReference type="ARBA" id="ARBA00046106"/>
    </source>
</evidence>
<keyword evidence="11" id="KW-0653">Protein transport</keyword>
<dbReference type="PROSITE" id="PS50005">
    <property type="entry name" value="TPR"/>
    <property type="match status" value="3"/>
</dbReference>
<name>M7AMM6_CHEMY</name>
<sequence>MAMRELVEPECGGSNPLMKLAGHFTQDKALRQEGLRHPLAWPPAGLGAEAVTKPLGVASEDELAGEFLQEQNAPLLSRAPQTFKMDDLLAEMQEIEQSSFRQAPQRAPGVAALALSENWAQEFLGAAYTTTDVSPDYNEADWSQEFIAEVTDPLSVSPAKWAEEYLEQSEEKLWLGETEDQSLADKWACLHCGNRCIGGRFSESSEDLLNQQLIALPWTPVLHLIEKSKRSQRERVSHRQHVVWILQYEEYQPEDDLKKTANDFLSKVDDPKLNNSEFLKFVRQIGDGRVSIEANQVTLTPRDQDQAEQWAAEFVQQQGVSDAWVDQFSQTGNASTLDTEFEQAKTALESDVDFWDKLQAEWEEMAKRDAEAHPWLSDYEDLSTSSYDKGYHFEKDNPMRDHPQAFEEGLKCLEKGDLPNAVLLFEAAVQQKPDHMEAWQYLGTTQAENEQELSAISALRQCLELQPGNLTALMALAVSFTNESLQKQACETLRDWLRHKPAYAHLMGKEPEGSSMASSLGSSKRILGSLLSDSLFMEVKDLFLAAVRSDPSAVDPDVQCGLGVLFNLSGEYEKAVDCFSAALSVCPNDHLLWNKLGATLANGNRSEEAVAAYRRALELQPGYIRSRYNLGISCINLGAHREAVEHFLEALHMQQKSRGPRGQQGAMSDNIWSTLRMALSMLGQSDLYGAADARDLPTLLQAFGLQQ</sequence>
<feature type="repeat" description="TPR" evidence="19">
    <location>
        <begin position="590"/>
        <end position="623"/>
    </location>
</feature>
<dbReference type="InterPro" id="IPR019734">
    <property type="entry name" value="TPR_rpt"/>
</dbReference>
<evidence type="ECO:0000256" key="13">
    <source>
        <dbReference type="ARBA" id="ARBA00023010"/>
    </source>
</evidence>
<comment type="function">
    <text evidence="17">In addition to promoting peroxisomal translocation of proteins containing a PTS1 peroxisomal targeting signal, mediates peroxisomal import of proteins containing a C-terminal PTS2-type peroxisomal targeting signal via its interaction with PEX7. Interaction with PEX7 only takes place when PEX7 is associated with cargo proteins containing a PTS2 peroxisomal targeting signal. PEX7 along with PTS2-containing cargo proteins are then translocated through the PEX13-PEX14 docking complex together with PEX5.</text>
</comment>
<reference evidence="21" key="1">
    <citation type="journal article" date="2013" name="Nat. Genet.">
        <title>The draft genomes of soft-shell turtle and green sea turtle yield insights into the development and evolution of the turtle-specific body plan.</title>
        <authorList>
            <person name="Wang Z."/>
            <person name="Pascual-Anaya J."/>
            <person name="Zadissa A."/>
            <person name="Li W."/>
            <person name="Niimura Y."/>
            <person name="Huang Z."/>
            <person name="Li C."/>
            <person name="White S."/>
            <person name="Xiong Z."/>
            <person name="Fang D."/>
            <person name="Wang B."/>
            <person name="Ming Y."/>
            <person name="Chen Y."/>
            <person name="Zheng Y."/>
            <person name="Kuraku S."/>
            <person name="Pignatelli M."/>
            <person name="Herrero J."/>
            <person name="Beal K."/>
            <person name="Nozawa M."/>
            <person name="Li Q."/>
            <person name="Wang J."/>
            <person name="Zhang H."/>
            <person name="Yu L."/>
            <person name="Shigenobu S."/>
            <person name="Wang J."/>
            <person name="Liu J."/>
            <person name="Flicek P."/>
            <person name="Searle S."/>
            <person name="Wang J."/>
            <person name="Kuratani S."/>
            <person name="Yin Y."/>
            <person name="Aken B."/>
            <person name="Zhang G."/>
            <person name="Irie N."/>
        </authorList>
    </citation>
    <scope>NUCLEOTIDE SEQUENCE [LARGE SCALE GENOMIC DNA]</scope>
</reference>
<dbReference type="InterPro" id="IPR024111">
    <property type="entry name" value="PEX5/PEX5L"/>
</dbReference>
<evidence type="ECO:0000256" key="17">
    <source>
        <dbReference type="ARBA" id="ARBA00046072"/>
    </source>
</evidence>
<feature type="repeat" description="TPR" evidence="19">
    <location>
        <begin position="556"/>
        <end position="589"/>
    </location>
</feature>
<keyword evidence="21" id="KW-1185">Reference proteome</keyword>
<keyword evidence="14" id="KW-0576">Peroxisome</keyword>
<organism evidence="20 21">
    <name type="scientific">Chelonia mydas</name>
    <name type="common">Green sea-turtle</name>
    <name type="synonym">Chelonia agassizi</name>
    <dbReference type="NCBI Taxonomy" id="8469"/>
    <lineage>
        <taxon>Eukaryota</taxon>
        <taxon>Metazoa</taxon>
        <taxon>Chordata</taxon>
        <taxon>Craniata</taxon>
        <taxon>Vertebrata</taxon>
        <taxon>Euteleostomi</taxon>
        <taxon>Archelosauria</taxon>
        <taxon>Testudinata</taxon>
        <taxon>Testudines</taxon>
        <taxon>Cryptodira</taxon>
        <taxon>Durocryptodira</taxon>
        <taxon>Americhelydia</taxon>
        <taxon>Chelonioidea</taxon>
        <taxon>Cheloniidae</taxon>
        <taxon>Chelonia</taxon>
    </lineage>
</organism>
<dbReference type="SUPFAM" id="SSF48452">
    <property type="entry name" value="TPR-like"/>
    <property type="match status" value="1"/>
</dbReference>
<accession>M7AMM6</accession>
<evidence type="ECO:0000256" key="10">
    <source>
        <dbReference type="ARBA" id="ARBA00022843"/>
    </source>
</evidence>
<dbReference type="STRING" id="8469.M7AMM6"/>
<evidence type="ECO:0000256" key="9">
    <source>
        <dbReference type="ARBA" id="ARBA00022803"/>
    </source>
</evidence>
<keyword evidence="12" id="KW-0882">Thioester bond</keyword>
<evidence type="ECO:0000256" key="5">
    <source>
        <dbReference type="ARBA" id="ARBA00022448"/>
    </source>
</evidence>
<dbReference type="GO" id="GO:0005829">
    <property type="term" value="C:cytosol"/>
    <property type="evidence" value="ECO:0007669"/>
    <property type="project" value="UniProtKB-SubCell"/>
</dbReference>
<dbReference type="PANTHER" id="PTHR10130:SF2">
    <property type="entry name" value="PEROXISOMAL TARGETING SIGNAL 1 RECEPTOR"/>
    <property type="match status" value="1"/>
</dbReference>
<dbReference type="AlphaFoldDB" id="M7AMM6"/>
<evidence type="ECO:0000256" key="16">
    <source>
        <dbReference type="ARBA" id="ARBA00032505"/>
    </source>
</evidence>
<keyword evidence="10" id="KW-0832">Ubl conjugation</keyword>
<dbReference type="Pfam" id="PF13432">
    <property type="entry name" value="TPR_16"/>
    <property type="match status" value="1"/>
</dbReference>
<keyword evidence="13" id="KW-0811">Translocation</keyword>
<dbReference type="InterPro" id="IPR011990">
    <property type="entry name" value="TPR-like_helical_dom_sf"/>
</dbReference>
<dbReference type="Proteomes" id="UP000031443">
    <property type="component" value="Unassembled WGS sequence"/>
</dbReference>
<evidence type="ECO:0000313" key="20">
    <source>
        <dbReference type="EMBL" id="EMP23960.1"/>
    </source>
</evidence>
<comment type="subcellular location">
    <subcellularLocation>
        <location evidence="2">Cytoplasm</location>
        <location evidence="2">Cytosol</location>
    </subcellularLocation>
    <subcellularLocation>
        <location evidence="1">Peroxisome matrix</location>
    </subcellularLocation>
</comment>
<dbReference type="EMBL" id="KB604545">
    <property type="protein sequence ID" value="EMP23960.1"/>
    <property type="molecule type" value="Genomic_DNA"/>
</dbReference>
<evidence type="ECO:0000256" key="12">
    <source>
        <dbReference type="ARBA" id="ARBA00022966"/>
    </source>
</evidence>
<evidence type="ECO:0000256" key="1">
    <source>
        <dbReference type="ARBA" id="ARBA00004253"/>
    </source>
</evidence>
<gene>
    <name evidence="20" type="ORF">UY3_18984</name>
</gene>
<comment type="similarity">
    <text evidence="3">Belongs to the peroxisomal targeting signal receptor family.</text>
</comment>
<evidence type="ECO:0000256" key="15">
    <source>
        <dbReference type="ARBA" id="ARBA00030232"/>
    </source>
</evidence>
<evidence type="ECO:0000256" key="6">
    <source>
        <dbReference type="ARBA" id="ARBA00022490"/>
    </source>
</evidence>
<dbReference type="GO" id="GO:0016560">
    <property type="term" value="P:protein import into peroxisome matrix, docking"/>
    <property type="evidence" value="ECO:0007669"/>
    <property type="project" value="TreeGrafter"/>
</dbReference>
<keyword evidence="8" id="KW-0677">Repeat</keyword>
<keyword evidence="6" id="KW-0963">Cytoplasm</keyword>
<dbReference type="SMART" id="SM00028">
    <property type="entry name" value="TPR"/>
    <property type="match status" value="5"/>
</dbReference>
<comment type="function">
    <text evidence="18">Receptor that mediates peroxisomal import of proteins containing a C-terminal PTS1-type tripeptide peroxisomal targeting signal (SKL-type). Binds to cargo proteins containing a PTS1 peroxisomal targeting signal in the cytosol, and translocates them into the peroxisome matrix by passing through the PEX13-PEX14 docking complex along with cargo proteins. PEX5 receptor is then retrotranslocated into the cytosol, leading to release of bound cargo in the peroxisome matrix, and reset for a subsequent peroxisome import cycle.</text>
</comment>
<dbReference type="GO" id="GO:0005052">
    <property type="term" value="F:peroxisome matrix targeting signal-1 binding"/>
    <property type="evidence" value="ECO:0007669"/>
    <property type="project" value="TreeGrafter"/>
</dbReference>
<evidence type="ECO:0000256" key="8">
    <source>
        <dbReference type="ARBA" id="ARBA00022737"/>
    </source>
</evidence>
<dbReference type="GO" id="GO:0005778">
    <property type="term" value="C:peroxisomal membrane"/>
    <property type="evidence" value="ECO:0007669"/>
    <property type="project" value="TreeGrafter"/>
</dbReference>
<evidence type="ECO:0000256" key="11">
    <source>
        <dbReference type="ARBA" id="ARBA00022927"/>
    </source>
</evidence>
<keyword evidence="9 19" id="KW-0802">TPR repeat</keyword>
<evidence type="ECO:0000256" key="19">
    <source>
        <dbReference type="PROSITE-ProRule" id="PRU00339"/>
    </source>
</evidence>
<evidence type="ECO:0000256" key="2">
    <source>
        <dbReference type="ARBA" id="ARBA00004514"/>
    </source>
</evidence>
<dbReference type="GO" id="GO:0005782">
    <property type="term" value="C:peroxisomal matrix"/>
    <property type="evidence" value="ECO:0007669"/>
    <property type="project" value="UniProtKB-SubCell"/>
</dbReference>
<keyword evidence="7" id="KW-1017">Isopeptide bond</keyword>
<keyword evidence="5" id="KW-0813">Transport</keyword>
<evidence type="ECO:0000313" key="21">
    <source>
        <dbReference type="Proteomes" id="UP000031443"/>
    </source>
</evidence>